<protein>
    <submittedName>
        <fullName evidence="1">Uncharacterized protein</fullName>
    </submittedName>
</protein>
<dbReference type="OrthoDB" id="3243382at2"/>
<sequence>METVSGMTERPWTGFFDPADKRLYAYDSDVDWWRASHMATLEKPVKVAARDGNEWMMPYWKVAEAMVRDQPETVDAIISSLFAWRTATVSQLRAGLCDMPLPAFNRHEPGLWGALNRLGIINVGFSRRERIEGITLPQVWVGVGDDAKLVRRVLDYIGQGRPWLAQVMTSTLWRAMHTHARHNTFAAHVGLTACRDTRVRLTAGDGWGAFRLIDPQATRESGSHAAAGMDTVMLTRDNVLAGIEVQTTASETFMRKLERWARFLAFSPMERRGMLCVWLFVQSRAADAYPNFLPVVHALSGMPEMTAGDPDVASRMGWATWEEWYDHGTPTAHWGEYTDMRGMRRSVFDPMWKEHTPRHVNGVKAVQDWGWRFMRDEMLRIYGWDMSGWAFPPDMRGGFHGFTPHVVTPGETDTPEAAI</sequence>
<dbReference type="AlphaFoldDB" id="A0A261EPP7"/>
<evidence type="ECO:0000313" key="1">
    <source>
        <dbReference type="EMBL" id="OZG48829.1"/>
    </source>
</evidence>
<comment type="caution">
    <text evidence="1">The sequence shown here is derived from an EMBL/GenBank/DDBJ whole genome shotgun (WGS) entry which is preliminary data.</text>
</comment>
<organism evidence="1 2">
    <name type="scientific">Pseudoscardovia suis</name>
    <dbReference type="NCBI Taxonomy" id="987063"/>
    <lineage>
        <taxon>Bacteria</taxon>
        <taxon>Bacillati</taxon>
        <taxon>Actinomycetota</taxon>
        <taxon>Actinomycetes</taxon>
        <taxon>Bifidobacteriales</taxon>
        <taxon>Bifidobacteriaceae</taxon>
        <taxon>Pseudoscardovia</taxon>
    </lineage>
</organism>
<dbReference type="RefSeq" id="WP_094691960.1">
    <property type="nucleotide sequence ID" value="NZ_MWWQ01000019.1"/>
</dbReference>
<keyword evidence="2" id="KW-1185">Reference proteome</keyword>
<dbReference type="Proteomes" id="UP000216454">
    <property type="component" value="Unassembled WGS sequence"/>
</dbReference>
<reference evidence="1 2" key="1">
    <citation type="journal article" date="2017" name="BMC Genomics">
        <title>Comparative genomic and phylogenomic analyses of the Bifidobacteriaceae family.</title>
        <authorList>
            <person name="Lugli G.A."/>
            <person name="Milani C."/>
            <person name="Turroni F."/>
            <person name="Duranti S."/>
            <person name="Mancabelli L."/>
            <person name="Mangifesta M."/>
            <person name="Ferrario C."/>
            <person name="Modesto M."/>
            <person name="Mattarelli P."/>
            <person name="Jiri K."/>
            <person name="van Sinderen D."/>
            <person name="Ventura M."/>
        </authorList>
    </citation>
    <scope>NUCLEOTIDE SEQUENCE [LARGE SCALE GENOMIC DNA]</scope>
    <source>
        <strain evidence="1 2">DSM 24744</strain>
    </source>
</reference>
<gene>
    <name evidence="1" type="ORF">PSSU_1653</name>
</gene>
<proteinExistence type="predicted"/>
<name>A0A261EPP7_9BIFI</name>
<accession>A0A261EPP7</accession>
<evidence type="ECO:0000313" key="2">
    <source>
        <dbReference type="Proteomes" id="UP000216454"/>
    </source>
</evidence>
<dbReference type="EMBL" id="MWWQ01000019">
    <property type="protein sequence ID" value="OZG48829.1"/>
    <property type="molecule type" value="Genomic_DNA"/>
</dbReference>